<dbReference type="AlphaFoldDB" id="X0ZBN6"/>
<comment type="caution">
    <text evidence="1">The sequence shown here is derived from an EMBL/GenBank/DDBJ whole genome shotgun (WGS) entry which is preliminary data.</text>
</comment>
<protein>
    <submittedName>
        <fullName evidence="1">Uncharacterized protein</fullName>
    </submittedName>
</protein>
<proteinExistence type="predicted"/>
<reference evidence="1" key="1">
    <citation type="journal article" date="2014" name="Front. Microbiol.">
        <title>High frequency of phylogenetically diverse reductive dehalogenase-homologous genes in deep subseafloor sedimentary metagenomes.</title>
        <authorList>
            <person name="Kawai M."/>
            <person name="Futagami T."/>
            <person name="Toyoda A."/>
            <person name="Takaki Y."/>
            <person name="Nishi S."/>
            <person name="Hori S."/>
            <person name="Arai W."/>
            <person name="Tsubouchi T."/>
            <person name="Morono Y."/>
            <person name="Uchiyama I."/>
            <person name="Ito T."/>
            <person name="Fujiyama A."/>
            <person name="Inagaki F."/>
            <person name="Takami H."/>
        </authorList>
    </citation>
    <scope>NUCLEOTIDE SEQUENCE</scope>
    <source>
        <strain evidence="1">Expedition CK06-06</strain>
    </source>
</reference>
<accession>X0ZBN6</accession>
<sequence>MITTIANHAIIYKNNVKYSGDINLQITIYLRPNNINPNPRIIQNENEKAVLRMMGLPKRFEIIPDTKIIL</sequence>
<organism evidence="1">
    <name type="scientific">marine sediment metagenome</name>
    <dbReference type="NCBI Taxonomy" id="412755"/>
    <lineage>
        <taxon>unclassified sequences</taxon>
        <taxon>metagenomes</taxon>
        <taxon>ecological metagenomes</taxon>
    </lineage>
</organism>
<evidence type="ECO:0000313" key="1">
    <source>
        <dbReference type="EMBL" id="GAG57803.1"/>
    </source>
</evidence>
<dbReference type="EMBL" id="BART01002190">
    <property type="protein sequence ID" value="GAG57803.1"/>
    <property type="molecule type" value="Genomic_DNA"/>
</dbReference>
<name>X0ZBN6_9ZZZZ</name>
<gene>
    <name evidence="1" type="ORF">S01H4_06892</name>
</gene>